<comment type="caution">
    <text evidence="2">The sequence shown here is derived from an EMBL/GenBank/DDBJ whole genome shotgun (WGS) entry which is preliminary data.</text>
</comment>
<evidence type="ECO:0000256" key="1">
    <source>
        <dbReference type="SAM" id="Phobius"/>
    </source>
</evidence>
<keyword evidence="1" id="KW-1133">Transmembrane helix</keyword>
<dbReference type="AlphaFoldDB" id="A0AAP0PDR1"/>
<protein>
    <submittedName>
        <fullName evidence="2">Uncharacterized protein</fullName>
    </submittedName>
</protein>
<gene>
    <name evidence="2" type="ORF">Sjap_007464</name>
</gene>
<sequence length="51" mass="5803">MKSADYCRNISSLFLFLVSASLNSIYYFDIPSKLVYSHLEGPITEMEAYCA</sequence>
<proteinExistence type="predicted"/>
<name>A0AAP0PDR1_9MAGN</name>
<organism evidence="2 3">
    <name type="scientific">Stephania japonica</name>
    <dbReference type="NCBI Taxonomy" id="461633"/>
    <lineage>
        <taxon>Eukaryota</taxon>
        <taxon>Viridiplantae</taxon>
        <taxon>Streptophyta</taxon>
        <taxon>Embryophyta</taxon>
        <taxon>Tracheophyta</taxon>
        <taxon>Spermatophyta</taxon>
        <taxon>Magnoliopsida</taxon>
        <taxon>Ranunculales</taxon>
        <taxon>Menispermaceae</taxon>
        <taxon>Menispermoideae</taxon>
        <taxon>Cissampelideae</taxon>
        <taxon>Stephania</taxon>
    </lineage>
</organism>
<reference evidence="2 3" key="1">
    <citation type="submission" date="2024-01" db="EMBL/GenBank/DDBJ databases">
        <title>Genome assemblies of Stephania.</title>
        <authorList>
            <person name="Yang L."/>
        </authorList>
    </citation>
    <scope>NUCLEOTIDE SEQUENCE [LARGE SCALE GENOMIC DNA]</scope>
    <source>
        <strain evidence="2">QJT</strain>
        <tissue evidence="2">Leaf</tissue>
    </source>
</reference>
<keyword evidence="3" id="KW-1185">Reference proteome</keyword>
<dbReference type="EMBL" id="JBBNAE010000003">
    <property type="protein sequence ID" value="KAK9136870.1"/>
    <property type="molecule type" value="Genomic_DNA"/>
</dbReference>
<keyword evidence="1" id="KW-0812">Transmembrane</keyword>
<accession>A0AAP0PDR1</accession>
<feature type="transmembrane region" description="Helical" evidence="1">
    <location>
        <begin position="12"/>
        <end position="28"/>
    </location>
</feature>
<evidence type="ECO:0000313" key="3">
    <source>
        <dbReference type="Proteomes" id="UP001417504"/>
    </source>
</evidence>
<dbReference type="Proteomes" id="UP001417504">
    <property type="component" value="Unassembled WGS sequence"/>
</dbReference>
<evidence type="ECO:0000313" key="2">
    <source>
        <dbReference type="EMBL" id="KAK9136870.1"/>
    </source>
</evidence>
<keyword evidence="1" id="KW-0472">Membrane</keyword>